<evidence type="ECO:0000259" key="6">
    <source>
        <dbReference type="Pfam" id="PF02465"/>
    </source>
</evidence>
<dbReference type="Proteomes" id="UP000316665">
    <property type="component" value="Chromosome"/>
</dbReference>
<proteinExistence type="inferred from homology"/>
<evidence type="ECO:0000256" key="2">
    <source>
        <dbReference type="ARBA" id="ARBA00011255"/>
    </source>
</evidence>
<dbReference type="PANTHER" id="PTHR30288">
    <property type="entry name" value="FLAGELLAR CAP/ASSEMBLY PROTEIN FLID"/>
    <property type="match status" value="1"/>
</dbReference>
<dbReference type="Pfam" id="PF07195">
    <property type="entry name" value="FliD_C"/>
    <property type="match status" value="1"/>
</dbReference>
<gene>
    <name evidence="8" type="ORF">FJQ89_12500</name>
</gene>
<dbReference type="GO" id="GO:0005576">
    <property type="term" value="C:extracellular region"/>
    <property type="evidence" value="ECO:0007669"/>
    <property type="project" value="UniProtKB-SubCell"/>
</dbReference>
<evidence type="ECO:0000256" key="5">
    <source>
        <dbReference type="RuleBase" id="RU362066"/>
    </source>
</evidence>
<sequence>MAVSSVSTGGVLDVNGLVSQLMAVESRPFVAMQNKEKAITSQISAYGTLSGAVGAFQTTVTALADSSKYKVANATTSDDKVLTATAGKDTVKGNYSVNVTQLAQAQTISAAGQESTSTLIGSGASTVLTFDFGSVTGGTLTDGKYTGATFDLDATRVARTVTIDGSNNSLQGIRDAINKAGIGVTASIISDGSDKPNRLVLTSDKSGETSSMRVSVAGDQDLSNLLSYAPNGTQNMTQSNAGQNAKLTVNGVAITSQTNSVDNAVPGVTMSVLKIGTSNVGVSMDTSGIKTALSNFVKAYNDLNTTVTGLTAVTPDLKPGAARTGGPLVGDSTTNSLQASLRKLFGTSVPGLDSTVTSLSQLGVAFQKDGTLKLDTGKLQTAIDKNSGDVIKLLATSGSTTDSLVSFVSSTSNSTVGTKGISISKLATQGTLVGSTAANLTITAGVNDSLSLSINGVSTKATLVPGNYTADSLVSHVQSLINGASGVTDTTAGVKVTQQNGVFSIVSNKYGSSSKLEITGNGADDLFGTPTMTAGVDVAGTIDGAVAVGSGQTLTGSAGSGSAGIAVLIKGGQLGDRGTVNISKGISALFATITDNYLGTAGLIQNKNDGLNKSIADITKQRDALNTRLTLTEARLRRQYSSLDVTLSSMNSTSNFLTQQLAALAK</sequence>
<keyword evidence="8" id="KW-0282">Flagellum</keyword>
<dbReference type="AlphaFoldDB" id="A0A4Y6RDS3"/>
<dbReference type="GO" id="GO:0009421">
    <property type="term" value="C:bacterial-type flagellum filament cap"/>
    <property type="evidence" value="ECO:0007669"/>
    <property type="project" value="InterPro"/>
</dbReference>
<dbReference type="GO" id="GO:0007155">
    <property type="term" value="P:cell adhesion"/>
    <property type="evidence" value="ECO:0007669"/>
    <property type="project" value="InterPro"/>
</dbReference>
<evidence type="ECO:0000313" key="9">
    <source>
        <dbReference type="Proteomes" id="UP000316665"/>
    </source>
</evidence>
<dbReference type="EMBL" id="CP041185">
    <property type="protein sequence ID" value="QDG71148.1"/>
    <property type="molecule type" value="Genomic_DNA"/>
</dbReference>
<keyword evidence="8" id="KW-0969">Cilium</keyword>
<protein>
    <recommendedName>
        <fullName evidence="5">Flagellar hook-associated protein 2</fullName>
        <shortName evidence="5">HAP2</shortName>
    </recommendedName>
    <alternativeName>
        <fullName evidence="5">Flagellar cap protein</fullName>
    </alternativeName>
</protein>
<accession>A0A4Y6RDS3</accession>
<keyword evidence="5" id="KW-0964">Secreted</keyword>
<dbReference type="InterPro" id="IPR010809">
    <property type="entry name" value="FliD_C"/>
</dbReference>
<feature type="domain" description="Flagellar hook-associated protein 2 C-terminal" evidence="7">
    <location>
        <begin position="242"/>
        <end position="652"/>
    </location>
</feature>
<dbReference type="KEGG" id="jas:FJQ89_12500"/>
<comment type="similarity">
    <text evidence="1 5">Belongs to the FliD family.</text>
</comment>
<reference evidence="8 9" key="1">
    <citation type="submission" date="2019-06" db="EMBL/GenBank/DDBJ databases">
        <title>Complete genome sequence of Janthinobacterium sp. SNU WT3 isolated from diseased rainbow trout.</title>
        <authorList>
            <person name="Oh W.T."/>
            <person name="Park S.C."/>
        </authorList>
    </citation>
    <scope>NUCLEOTIDE SEQUENCE [LARGE SCALE GENOMIC DNA]</scope>
    <source>
        <strain evidence="8 9">SNU WT3</strain>
    </source>
</reference>
<dbReference type="Pfam" id="PF02465">
    <property type="entry name" value="FliD_N"/>
    <property type="match status" value="1"/>
</dbReference>
<dbReference type="PANTHER" id="PTHR30288:SF0">
    <property type="entry name" value="FLAGELLAR HOOK-ASSOCIATED PROTEIN 2"/>
    <property type="match status" value="1"/>
</dbReference>
<dbReference type="InterPro" id="IPR003481">
    <property type="entry name" value="FliD_N"/>
</dbReference>
<evidence type="ECO:0000256" key="4">
    <source>
        <dbReference type="ARBA" id="ARBA00023143"/>
    </source>
</evidence>
<evidence type="ECO:0000256" key="3">
    <source>
        <dbReference type="ARBA" id="ARBA00023054"/>
    </source>
</evidence>
<keyword evidence="9" id="KW-1185">Reference proteome</keyword>
<evidence type="ECO:0000313" key="8">
    <source>
        <dbReference type="EMBL" id="QDG71148.1"/>
    </source>
</evidence>
<dbReference type="GO" id="GO:0009424">
    <property type="term" value="C:bacterial-type flagellum hook"/>
    <property type="evidence" value="ECO:0007669"/>
    <property type="project" value="UniProtKB-UniRule"/>
</dbReference>
<feature type="domain" description="Flagellar hook-associated protein 2 N-terminal" evidence="6">
    <location>
        <begin position="12"/>
        <end position="106"/>
    </location>
</feature>
<name>A0A4Y6RDS3_9BURK</name>
<dbReference type="GO" id="GO:0071973">
    <property type="term" value="P:bacterial-type flagellum-dependent cell motility"/>
    <property type="evidence" value="ECO:0007669"/>
    <property type="project" value="TreeGrafter"/>
</dbReference>
<evidence type="ECO:0000256" key="1">
    <source>
        <dbReference type="ARBA" id="ARBA00009764"/>
    </source>
</evidence>
<evidence type="ECO:0000259" key="7">
    <source>
        <dbReference type="Pfam" id="PF07195"/>
    </source>
</evidence>
<keyword evidence="4 5" id="KW-0975">Bacterial flagellum</keyword>
<dbReference type="OrthoDB" id="9810816at2"/>
<comment type="subunit">
    <text evidence="2 5">Homopentamer.</text>
</comment>
<keyword evidence="8" id="KW-0966">Cell projection</keyword>
<keyword evidence="3" id="KW-0175">Coiled coil</keyword>
<comment type="subcellular location">
    <subcellularLocation>
        <location evidence="5">Secreted</location>
    </subcellularLocation>
    <subcellularLocation>
        <location evidence="5">Bacterial flagellum</location>
    </subcellularLocation>
</comment>
<dbReference type="InterPro" id="IPR040026">
    <property type="entry name" value="FliD"/>
</dbReference>
<organism evidence="8 9">
    <name type="scientific">Janthinobacterium tructae</name>
    <dbReference type="NCBI Taxonomy" id="2590869"/>
    <lineage>
        <taxon>Bacteria</taxon>
        <taxon>Pseudomonadati</taxon>
        <taxon>Pseudomonadota</taxon>
        <taxon>Betaproteobacteria</taxon>
        <taxon>Burkholderiales</taxon>
        <taxon>Oxalobacteraceae</taxon>
        <taxon>Janthinobacterium</taxon>
    </lineage>
</organism>
<dbReference type="RefSeq" id="WP_141170413.1">
    <property type="nucleotide sequence ID" value="NZ_CP041185.1"/>
</dbReference>
<comment type="function">
    <text evidence="5">Required for morphogenesis and for the elongation of the flagellar filament by facilitating polymerization of the flagellin monomers at the tip of growing filament. Forms a capping structure, which prevents flagellin subunits (transported through the central channel of the flagellum) from leaking out without polymerization at the distal end.</text>
</comment>